<dbReference type="InterPro" id="IPR018087">
    <property type="entry name" value="Glyco_hydro_5_CS"/>
</dbReference>
<evidence type="ECO:0000256" key="3">
    <source>
        <dbReference type="SAM" id="SignalP"/>
    </source>
</evidence>
<protein>
    <submittedName>
        <fullName evidence="5">Endoglucanase 5</fullName>
        <ecNumber evidence="5">3.2.1.4</ecNumber>
    </submittedName>
</protein>
<dbReference type="Pfam" id="PF00150">
    <property type="entry name" value="Cellulase"/>
    <property type="match status" value="1"/>
</dbReference>
<dbReference type="Gene3D" id="2.60.120.260">
    <property type="entry name" value="Galactose-binding domain-like"/>
    <property type="match status" value="2"/>
</dbReference>
<dbReference type="Gene3D" id="3.20.20.80">
    <property type="entry name" value="Glycosidases"/>
    <property type="match status" value="1"/>
</dbReference>
<dbReference type="KEGG" id="aagg:ETAA8_30390"/>
<dbReference type="Proteomes" id="UP000315017">
    <property type="component" value="Chromosome"/>
</dbReference>
<feature type="chain" id="PRO_5022059881" evidence="3">
    <location>
        <begin position="21"/>
        <end position="740"/>
    </location>
</feature>
<dbReference type="InterPro" id="IPR001547">
    <property type="entry name" value="Glyco_hydro_5"/>
</dbReference>
<dbReference type="AlphaFoldDB" id="A0A517YCH3"/>
<organism evidence="5 6">
    <name type="scientific">Anatilimnocola aggregata</name>
    <dbReference type="NCBI Taxonomy" id="2528021"/>
    <lineage>
        <taxon>Bacteria</taxon>
        <taxon>Pseudomonadati</taxon>
        <taxon>Planctomycetota</taxon>
        <taxon>Planctomycetia</taxon>
        <taxon>Pirellulales</taxon>
        <taxon>Pirellulaceae</taxon>
        <taxon>Anatilimnocola</taxon>
    </lineage>
</organism>
<evidence type="ECO:0000259" key="4">
    <source>
        <dbReference type="Pfam" id="PF00150"/>
    </source>
</evidence>
<evidence type="ECO:0000313" key="5">
    <source>
        <dbReference type="EMBL" id="QDU27947.1"/>
    </source>
</evidence>
<proteinExistence type="predicted"/>
<dbReference type="OrthoDB" id="9800475at2"/>
<dbReference type="SUPFAM" id="SSF51445">
    <property type="entry name" value="(Trans)glycosidases"/>
    <property type="match status" value="1"/>
</dbReference>
<evidence type="ECO:0000313" key="6">
    <source>
        <dbReference type="Proteomes" id="UP000315017"/>
    </source>
</evidence>
<dbReference type="EC" id="3.2.1.4" evidence="5"/>
<keyword evidence="1 5" id="KW-0378">Hydrolase</keyword>
<dbReference type="GO" id="GO:0009251">
    <property type="term" value="P:glucan catabolic process"/>
    <property type="evidence" value="ECO:0007669"/>
    <property type="project" value="TreeGrafter"/>
</dbReference>
<feature type="signal peptide" evidence="3">
    <location>
        <begin position="1"/>
        <end position="20"/>
    </location>
</feature>
<keyword evidence="6" id="KW-1185">Reference proteome</keyword>
<keyword evidence="3" id="KW-0732">Signal</keyword>
<keyword evidence="2 5" id="KW-0326">Glycosidase</keyword>
<dbReference type="GO" id="GO:0008810">
    <property type="term" value="F:cellulase activity"/>
    <property type="evidence" value="ECO:0007669"/>
    <property type="project" value="UniProtKB-EC"/>
</dbReference>
<dbReference type="PANTHER" id="PTHR34142:SF1">
    <property type="entry name" value="GLYCOSIDE HYDROLASE FAMILY 5 DOMAIN-CONTAINING PROTEIN"/>
    <property type="match status" value="1"/>
</dbReference>
<dbReference type="EMBL" id="CP036274">
    <property type="protein sequence ID" value="QDU27947.1"/>
    <property type="molecule type" value="Genomic_DNA"/>
</dbReference>
<dbReference type="InterPro" id="IPR017853">
    <property type="entry name" value="GH"/>
</dbReference>
<dbReference type="RefSeq" id="WP_145089411.1">
    <property type="nucleotide sequence ID" value="NZ_CP036274.1"/>
</dbReference>
<accession>A0A517YCH3</accession>
<dbReference type="PANTHER" id="PTHR34142">
    <property type="entry name" value="ENDO-BETA-1,4-GLUCANASE A"/>
    <property type="match status" value="1"/>
</dbReference>
<name>A0A517YCH3_9BACT</name>
<feature type="domain" description="Glycoside hydrolase family 5" evidence="4">
    <location>
        <begin position="419"/>
        <end position="704"/>
    </location>
</feature>
<reference evidence="5 6" key="1">
    <citation type="submission" date="2019-02" db="EMBL/GenBank/DDBJ databases">
        <title>Deep-cultivation of Planctomycetes and their phenomic and genomic characterization uncovers novel biology.</title>
        <authorList>
            <person name="Wiegand S."/>
            <person name="Jogler M."/>
            <person name="Boedeker C."/>
            <person name="Pinto D."/>
            <person name="Vollmers J."/>
            <person name="Rivas-Marin E."/>
            <person name="Kohn T."/>
            <person name="Peeters S.H."/>
            <person name="Heuer A."/>
            <person name="Rast P."/>
            <person name="Oberbeckmann S."/>
            <person name="Bunk B."/>
            <person name="Jeske O."/>
            <person name="Meyerdierks A."/>
            <person name="Storesund J.E."/>
            <person name="Kallscheuer N."/>
            <person name="Luecker S."/>
            <person name="Lage O.M."/>
            <person name="Pohl T."/>
            <person name="Merkel B.J."/>
            <person name="Hornburger P."/>
            <person name="Mueller R.-W."/>
            <person name="Bruemmer F."/>
            <person name="Labrenz M."/>
            <person name="Spormann A.M."/>
            <person name="Op den Camp H."/>
            <person name="Overmann J."/>
            <person name="Amann R."/>
            <person name="Jetten M.S.M."/>
            <person name="Mascher T."/>
            <person name="Medema M.H."/>
            <person name="Devos D.P."/>
            <person name="Kaster A.-K."/>
            <person name="Ovreas L."/>
            <person name="Rohde M."/>
            <person name="Galperin M.Y."/>
            <person name="Jogler C."/>
        </authorList>
    </citation>
    <scope>NUCLEOTIDE SEQUENCE [LARGE SCALE GENOMIC DNA]</scope>
    <source>
        <strain evidence="5 6">ETA_A8</strain>
    </source>
</reference>
<gene>
    <name evidence="5" type="primary">celV</name>
    <name evidence="5" type="ORF">ETAA8_30390</name>
</gene>
<evidence type="ECO:0000256" key="1">
    <source>
        <dbReference type="ARBA" id="ARBA00022801"/>
    </source>
</evidence>
<evidence type="ECO:0000256" key="2">
    <source>
        <dbReference type="ARBA" id="ARBA00023295"/>
    </source>
</evidence>
<sequence precursor="true">MRTSLLITFLFTLLAASTYAADSPAKPLVANSGFEVDADGDKWPDQWTKQKQGVTWEQEGENHFLRLVSSKPGEMVMVYHQVRLPADVRAVTLSWKQRISNLKPGKQPWFDARLLLEFKDAEGNKLAGSPSAPYARKNTDGWVDRSTSFLVPEGAHLLEFMPSLFQVEAGMLDLDDVTLVAADPAPLQEAAKAAAAAAKEKQEKNAAGRRAKAAAVLEKEGSIIANGSFQTDAKVGGVPDQWGKGKPGGDWEVENSNRFLRLKSLEKGKTVMLYREIDIPAGVEAIEFTWRQRITDLKPGKESYFDARIMMEFKDAAGKKIGKPSPPYARSNTEGWVEKKVQFLVPPAALSLEFMPSLFQVERGTYDLDDLKMKPVPAAELLAAAAAAAAMEKAAQVPAEEPNKAKWPLETHVEGNKIVDSQGKHVWLQGVNVVSLEFSIKGEKVMKSALVAVDEWKSNCIRLPVKEEYWYGRAAGQKDGGKSYRELVDQVITLVANRGAYVALDLHRFRAPNDLHVEFWKDAATVYKNHPAVLFDLFNEPHGISWEVWQKGGFVEEKKKPADEDNFLTPEEKAKAKNGFESPGMQKLIDTVRATGARNIVICGGLDWAYDLSGIANGHELSDTSGNGIVYSTHIYPWKRDWENKVMKVAAKHPIFIGEVGADINKMSFIPAEAQEDPYTWVPDMLGLIQKHKLNWTGFSFHPKATPILISDWNFTPTPFWGKFAKDALSGKQFELKKQR</sequence>
<dbReference type="PROSITE" id="PS00659">
    <property type="entry name" value="GLYCOSYL_HYDROL_F5"/>
    <property type="match status" value="1"/>
</dbReference>